<evidence type="ECO:0000256" key="7">
    <source>
        <dbReference type="PIRSR" id="PIRSR604808-3"/>
    </source>
</evidence>
<feature type="active site" description="Proton donor/acceptor" evidence="5">
    <location>
        <position position="168"/>
    </location>
</feature>
<evidence type="ECO:0000259" key="8">
    <source>
        <dbReference type="Pfam" id="PF03372"/>
    </source>
</evidence>
<evidence type="ECO:0000256" key="1">
    <source>
        <dbReference type="ARBA" id="ARBA00007092"/>
    </source>
</evidence>
<comment type="caution">
    <text evidence="9">The sequence shown here is derived from an EMBL/GenBank/DDBJ whole genome shotgun (WGS) entry which is preliminary data.</text>
</comment>
<feature type="binding site" evidence="6">
    <location>
        <position position="23"/>
    </location>
    <ligand>
        <name>Mg(2+)</name>
        <dbReference type="ChEBI" id="CHEBI:18420"/>
        <label>1</label>
    </ligand>
</feature>
<evidence type="ECO:0000256" key="3">
    <source>
        <dbReference type="ARBA" id="ARBA00022801"/>
    </source>
</evidence>
<name>A0A3L8RQ90_STRRN</name>
<feature type="active site" evidence="5">
    <location>
        <position position="124"/>
    </location>
</feature>
<comment type="similarity">
    <text evidence="1">Belongs to the DNA repair enzymes AP/ExoA family.</text>
</comment>
<dbReference type="GO" id="GO:0046872">
    <property type="term" value="F:metal ion binding"/>
    <property type="evidence" value="ECO:0007669"/>
    <property type="project" value="UniProtKB-KW"/>
</dbReference>
<evidence type="ECO:0000256" key="5">
    <source>
        <dbReference type="PIRSR" id="PIRSR604808-1"/>
    </source>
</evidence>
<evidence type="ECO:0000256" key="6">
    <source>
        <dbReference type="PIRSR" id="PIRSR604808-2"/>
    </source>
</evidence>
<feature type="binding site" evidence="6">
    <location>
        <position position="170"/>
    </location>
    <ligand>
        <name>Mg(2+)</name>
        <dbReference type="ChEBI" id="CHEBI:18420"/>
        <label>1</label>
    </ligand>
</feature>
<dbReference type="Gene3D" id="3.60.10.10">
    <property type="entry name" value="Endonuclease/exonuclease/phosphatase"/>
    <property type="match status" value="1"/>
</dbReference>
<feature type="site" description="Transition state stabilizer" evidence="7">
    <location>
        <position position="170"/>
    </location>
</feature>
<evidence type="ECO:0000313" key="9">
    <source>
        <dbReference type="EMBL" id="RLV81440.1"/>
    </source>
</evidence>
<keyword evidence="4 6" id="KW-0460">Magnesium</keyword>
<evidence type="ECO:0000313" key="10">
    <source>
        <dbReference type="Proteomes" id="UP000281594"/>
    </source>
</evidence>
<dbReference type="STRING" id="1343740.M271_19875"/>
<dbReference type="GO" id="GO:0008311">
    <property type="term" value="F:double-stranded DNA 3'-5' DNA exonuclease activity"/>
    <property type="evidence" value="ECO:0007669"/>
    <property type="project" value="InterPro"/>
</dbReference>
<dbReference type="Proteomes" id="UP000281594">
    <property type="component" value="Unassembled WGS sequence"/>
</dbReference>
<feature type="site" description="Interaction with DNA substrate" evidence="7">
    <location>
        <position position="271"/>
    </location>
</feature>
<sequence>MRGEGPLFLSRIVPGVLTVTTVNVNGLRAAAKKGFVPWLDGTAADVVCLQEVRAEPKELPEAVREPDGWHVVHAPAAAKGRAGVSVYARRELEGVRVGFGSSEFDGSGRYVEVDLPGVTVGSLYLPSGEVGTDRQDEKERFMAEFLPYLKELRERAAASGREALVCGDWNIAHQEADLKNWKANQKKSGFLPAERAWLTSVFEEAAYVDVVRALHPDVAGPYSWWSYRGRAFDNDAGWRIDYQIATPGLAGRAVKAAVERAAAYDQRWSDHAPVTVAYGPAH</sequence>
<dbReference type="GO" id="GO:0006281">
    <property type="term" value="P:DNA repair"/>
    <property type="evidence" value="ECO:0007669"/>
    <property type="project" value="InterPro"/>
</dbReference>
<dbReference type="AlphaFoldDB" id="A0A3L8RQ90"/>
<evidence type="ECO:0000256" key="4">
    <source>
        <dbReference type="ARBA" id="ARBA00022842"/>
    </source>
</evidence>
<dbReference type="NCBIfam" id="TIGR00633">
    <property type="entry name" value="xth"/>
    <property type="match status" value="1"/>
</dbReference>
<dbReference type="CDD" id="cd10281">
    <property type="entry name" value="Nape_like_AP-endo"/>
    <property type="match status" value="1"/>
</dbReference>
<dbReference type="InterPro" id="IPR036691">
    <property type="entry name" value="Endo/exonu/phosph_ase_sf"/>
</dbReference>
<dbReference type="InterPro" id="IPR005135">
    <property type="entry name" value="Endo/exonuclease/phosphatase"/>
</dbReference>
<dbReference type="EMBL" id="QYCY01000001">
    <property type="protein sequence ID" value="RLV81440.1"/>
    <property type="molecule type" value="Genomic_DNA"/>
</dbReference>
<comment type="cofactor">
    <cofactor evidence="6">
        <name>Mg(2+)</name>
        <dbReference type="ChEBI" id="CHEBI:18420"/>
    </cofactor>
    <cofactor evidence="6">
        <name>Mn(2+)</name>
        <dbReference type="ChEBI" id="CHEBI:29035"/>
    </cofactor>
    <text evidence="6">Probably binds two magnesium or manganese ions per subunit.</text>
</comment>
<gene>
    <name evidence="9" type="ORF">D3C57_123685</name>
</gene>
<feature type="binding site" evidence="6">
    <location>
        <position position="270"/>
    </location>
    <ligand>
        <name>Mg(2+)</name>
        <dbReference type="ChEBI" id="CHEBI:18420"/>
        <label>1</label>
    </ligand>
</feature>
<feature type="binding site" evidence="6">
    <location>
        <position position="51"/>
    </location>
    <ligand>
        <name>Mg(2+)</name>
        <dbReference type="ChEBI" id="CHEBI:18420"/>
        <label>1</label>
    </ligand>
</feature>
<feature type="active site" description="Proton acceptor" evidence="5">
    <location>
        <position position="271"/>
    </location>
</feature>
<proteinExistence type="inferred from homology"/>
<evidence type="ECO:0000256" key="2">
    <source>
        <dbReference type="ARBA" id="ARBA00022723"/>
    </source>
</evidence>
<feature type="site" description="Important for catalytic activity" evidence="7">
    <location>
        <position position="241"/>
    </location>
</feature>
<dbReference type="SUPFAM" id="SSF56219">
    <property type="entry name" value="DNase I-like"/>
    <property type="match status" value="1"/>
</dbReference>
<dbReference type="InterPro" id="IPR037493">
    <property type="entry name" value="ExoIII-like"/>
</dbReference>
<feature type="binding site" evidence="6">
    <location>
        <position position="271"/>
    </location>
    <ligand>
        <name>Mg(2+)</name>
        <dbReference type="ChEBI" id="CHEBI:18420"/>
        <label>1</label>
    </ligand>
</feature>
<protein>
    <submittedName>
        <fullName evidence="9">Exodeoxyribonuclease III</fullName>
    </submittedName>
</protein>
<dbReference type="InterPro" id="IPR004808">
    <property type="entry name" value="AP_endonuc_1"/>
</dbReference>
<dbReference type="Pfam" id="PF03372">
    <property type="entry name" value="Exo_endo_phos"/>
    <property type="match status" value="1"/>
</dbReference>
<keyword evidence="6" id="KW-0464">Manganese</keyword>
<accession>A0A3L8RQ90</accession>
<organism evidence="9 10">
    <name type="scientific">Streptomyces rapamycinicus (strain ATCC 29253 / DSM 41530 / NRRL 5491 / AYB-994)</name>
    <name type="common">Streptomyces hygroscopicus (strain ATCC 29253)</name>
    <dbReference type="NCBI Taxonomy" id="1343740"/>
    <lineage>
        <taxon>Bacteria</taxon>
        <taxon>Bacillati</taxon>
        <taxon>Actinomycetota</taxon>
        <taxon>Actinomycetes</taxon>
        <taxon>Kitasatosporales</taxon>
        <taxon>Streptomycetaceae</taxon>
        <taxon>Streptomyces</taxon>
        <taxon>Streptomyces violaceusniger group</taxon>
    </lineage>
</organism>
<dbReference type="PANTHER" id="PTHR43250:SF2">
    <property type="entry name" value="EXODEOXYRIBONUCLEASE III"/>
    <property type="match status" value="1"/>
</dbReference>
<feature type="domain" description="Endonuclease/exonuclease/phosphatase" evidence="8">
    <location>
        <begin position="21"/>
        <end position="271"/>
    </location>
</feature>
<reference evidence="9 10" key="1">
    <citation type="journal article" date="2018" name="J. Biol. Chem.">
        <title>Discovery of the actinoplanic acid pathway in Streptomyces rapamycinicus reveals a genetically conserved synergism with rapamycin.</title>
        <authorList>
            <person name="Mrak P."/>
            <person name="Krastel P."/>
            <person name="Pivk Lukancic P."/>
            <person name="Tao J."/>
            <person name="Pistorius D."/>
            <person name="Moore C.M."/>
        </authorList>
    </citation>
    <scope>NUCLEOTIDE SEQUENCE [LARGE SCALE GENOMIC DNA]</scope>
    <source>
        <strain evidence="9 10">NRRL 5491</strain>
    </source>
</reference>
<keyword evidence="2 6" id="KW-0479">Metal-binding</keyword>
<keyword evidence="3" id="KW-0378">Hydrolase</keyword>
<feature type="binding site" evidence="6">
    <location>
        <position position="168"/>
    </location>
    <ligand>
        <name>Mg(2+)</name>
        <dbReference type="ChEBI" id="CHEBI:18420"/>
        <label>1</label>
    </ligand>
</feature>
<dbReference type="PANTHER" id="PTHR43250">
    <property type="entry name" value="EXODEOXYRIBONUCLEASE III"/>
    <property type="match status" value="1"/>
</dbReference>
<dbReference type="NCBIfam" id="TIGR00195">
    <property type="entry name" value="exoDNase_III"/>
    <property type="match status" value="1"/>
</dbReference>
<dbReference type="PROSITE" id="PS51435">
    <property type="entry name" value="AP_NUCLEASE_F1_4"/>
    <property type="match status" value="1"/>
</dbReference>